<keyword evidence="3" id="KW-1185">Reference proteome</keyword>
<dbReference type="EMBL" id="NMVQ01000012">
    <property type="protein sequence ID" value="OYO22049.1"/>
    <property type="molecule type" value="Genomic_DNA"/>
</dbReference>
<organism evidence="2 3">
    <name type="scientific">Enemella dayhoffiae</name>
    <dbReference type="NCBI Taxonomy" id="2016507"/>
    <lineage>
        <taxon>Bacteria</taxon>
        <taxon>Bacillati</taxon>
        <taxon>Actinomycetota</taxon>
        <taxon>Actinomycetes</taxon>
        <taxon>Propionibacteriales</taxon>
        <taxon>Propionibacteriaceae</taxon>
        <taxon>Enemella</taxon>
    </lineage>
</organism>
<dbReference type="AlphaFoldDB" id="A0A255H354"/>
<gene>
    <name evidence="2" type="ORF">CGZ93_09010</name>
</gene>
<evidence type="ECO:0000313" key="3">
    <source>
        <dbReference type="Proteomes" id="UP000216311"/>
    </source>
</evidence>
<accession>A0A255H354</accession>
<dbReference type="Proteomes" id="UP000216311">
    <property type="component" value="Unassembled WGS sequence"/>
</dbReference>
<proteinExistence type="predicted"/>
<name>A0A255H354_9ACTN</name>
<evidence type="ECO:0000313" key="2">
    <source>
        <dbReference type="EMBL" id="OYO22049.1"/>
    </source>
</evidence>
<comment type="caution">
    <text evidence="2">The sequence shown here is derived from an EMBL/GenBank/DDBJ whole genome shotgun (WGS) entry which is preliminary data.</text>
</comment>
<sequence length="327" mass="36017">MGLGVGPGDIRRRVRTEQLVRLRRGHYLEVGQQSEVPVAEVDEPGGRRAAVSPQDPHREHRLGPGRYVPGLQEIRHLAAVVAAAPELDDGTIFSQLSAGVLHGLPVPTLGLGRVHLLREGSGAGRRTRTAVHHRARIPTRDRARVEGLPCTSLERTTVDLARTLPFRDGLAVVDAALARGVSRLSLFSRLTRHPGNRQARRLIELGDPAPESAGESRCRATILLAGLPIPRCQFAVPLEDGNTLFPDFGWPDLGLVGEYDGMTKYGRLLQPNETLTDVLRRERIRESRLRGQGWWVIRWIASELGDVDQFRRGFLAAERAASAYKAA</sequence>
<feature type="region of interest" description="Disordered" evidence="1">
    <location>
        <begin position="40"/>
        <end position="63"/>
    </location>
</feature>
<evidence type="ECO:0000256" key="1">
    <source>
        <dbReference type="SAM" id="MobiDB-lite"/>
    </source>
</evidence>
<evidence type="ECO:0008006" key="4">
    <source>
        <dbReference type="Google" id="ProtNLM"/>
    </source>
</evidence>
<reference evidence="2 3" key="1">
    <citation type="submission" date="2017-07" db="EMBL/GenBank/DDBJ databases">
        <title>Draft whole genome sequences of clinical Proprionibacteriaceae strains.</title>
        <authorList>
            <person name="Bernier A.-M."/>
            <person name="Bernard K."/>
            <person name="Domingo M.-C."/>
        </authorList>
    </citation>
    <scope>NUCLEOTIDE SEQUENCE [LARGE SCALE GENOMIC DNA]</scope>
    <source>
        <strain evidence="2 3">NML 130396</strain>
    </source>
</reference>
<protein>
    <recommendedName>
        <fullName evidence="4">Transcriptional regulator, AbiEi antitoxin, Type IV TA system</fullName>
    </recommendedName>
</protein>